<dbReference type="NCBIfam" id="TIGR01258">
    <property type="entry name" value="pgm_1"/>
    <property type="match status" value="1"/>
</dbReference>
<feature type="binding site" evidence="5 7">
    <location>
        <position position="60"/>
    </location>
    <ligand>
        <name>substrate</name>
    </ligand>
</feature>
<protein>
    <recommendedName>
        <fullName evidence="5">2,3-bisphosphoglycerate-dependent phosphoglycerate mutase</fullName>
        <shortName evidence="5">BPG-dependent PGAM</shortName>
        <shortName evidence="5">PGAM</shortName>
        <shortName evidence="5">Phosphoglyceromutase</shortName>
        <shortName evidence="5">dPGM</shortName>
        <ecNumber evidence="5">5.4.2.11</ecNumber>
    </recommendedName>
</protein>
<dbReference type="InterPro" id="IPR005952">
    <property type="entry name" value="Phosphogly_mut1"/>
</dbReference>
<dbReference type="SUPFAM" id="SSF53254">
    <property type="entry name" value="Phosphoglycerate mutase-like"/>
    <property type="match status" value="1"/>
</dbReference>
<keyword evidence="4 5" id="KW-0413">Isomerase</keyword>
<proteinExistence type="inferred from homology"/>
<comment type="caution">
    <text evidence="9">The sequence shown here is derived from an EMBL/GenBank/DDBJ whole genome shotgun (WGS) entry which is preliminary data.</text>
</comment>
<dbReference type="AlphaFoldDB" id="A0A967KA88"/>
<evidence type="ECO:0000313" key="10">
    <source>
        <dbReference type="Proteomes" id="UP000761264"/>
    </source>
</evidence>
<comment type="pathway">
    <text evidence="5">Carbohydrate degradation; glycolysis; pyruvate from D-glyceraldehyde 3-phosphate: step 3/5.</text>
</comment>
<reference evidence="9" key="1">
    <citation type="submission" date="2020-03" db="EMBL/GenBank/DDBJ databases">
        <title>Genome of Pelagibius litoralis DSM 21314T.</title>
        <authorList>
            <person name="Wang G."/>
        </authorList>
    </citation>
    <scope>NUCLEOTIDE SEQUENCE</scope>
    <source>
        <strain evidence="9">DSM 21314</strain>
    </source>
</reference>
<keyword evidence="10" id="KW-1185">Reference proteome</keyword>
<dbReference type="GO" id="GO:0006096">
    <property type="term" value="P:glycolytic process"/>
    <property type="evidence" value="ECO:0007669"/>
    <property type="project" value="UniProtKB-UniRule"/>
</dbReference>
<feature type="binding site" evidence="5 7">
    <location>
        <begin position="87"/>
        <end position="90"/>
    </location>
    <ligand>
        <name>substrate</name>
    </ligand>
</feature>
<evidence type="ECO:0000256" key="8">
    <source>
        <dbReference type="PIRSR" id="PIRSR613078-3"/>
    </source>
</evidence>
<dbReference type="RefSeq" id="WP_167229202.1">
    <property type="nucleotide sequence ID" value="NZ_JAAQPH010000023.1"/>
</dbReference>
<comment type="catalytic activity">
    <reaction evidence="5">
        <text>(2R)-2-phosphoglycerate = (2R)-3-phosphoglycerate</text>
        <dbReference type="Rhea" id="RHEA:15901"/>
        <dbReference type="ChEBI" id="CHEBI:58272"/>
        <dbReference type="ChEBI" id="CHEBI:58289"/>
        <dbReference type="EC" id="5.4.2.11"/>
    </reaction>
</comment>
<comment type="caution">
    <text evidence="5">Lacks conserved residue(s) required for the propagation of feature annotation.</text>
</comment>
<evidence type="ECO:0000313" key="9">
    <source>
        <dbReference type="EMBL" id="NIA71503.1"/>
    </source>
</evidence>
<dbReference type="SMART" id="SM00855">
    <property type="entry name" value="PGAM"/>
    <property type="match status" value="1"/>
</dbReference>
<organism evidence="9 10">
    <name type="scientific">Pelagibius litoralis</name>
    <dbReference type="NCBI Taxonomy" id="374515"/>
    <lineage>
        <taxon>Bacteria</taxon>
        <taxon>Pseudomonadati</taxon>
        <taxon>Pseudomonadota</taxon>
        <taxon>Alphaproteobacteria</taxon>
        <taxon>Rhodospirillales</taxon>
        <taxon>Rhodovibrionaceae</taxon>
        <taxon>Pelagibius</taxon>
    </lineage>
</organism>
<evidence type="ECO:0000256" key="7">
    <source>
        <dbReference type="PIRSR" id="PIRSR613078-2"/>
    </source>
</evidence>
<dbReference type="InterPro" id="IPR029033">
    <property type="entry name" value="His_PPase_superfam"/>
</dbReference>
<feature type="site" description="Transition state stabilizer" evidence="5 8">
    <location>
        <position position="182"/>
    </location>
</feature>
<evidence type="ECO:0000256" key="5">
    <source>
        <dbReference type="HAMAP-Rule" id="MF_01039"/>
    </source>
</evidence>
<comment type="function">
    <text evidence="5">Catalyzes the interconversion of 2-phosphoglycerate and 3-phosphoglycerate.</text>
</comment>
<gene>
    <name evidence="5" type="primary">gpmA</name>
    <name evidence="9" type="ORF">HBA54_23205</name>
</gene>
<dbReference type="GO" id="GO:0006094">
    <property type="term" value="P:gluconeogenesis"/>
    <property type="evidence" value="ECO:0007669"/>
    <property type="project" value="UniProtKB-UniRule"/>
</dbReference>
<keyword evidence="2 5" id="KW-0312">Gluconeogenesis</keyword>
<dbReference type="EC" id="5.4.2.11" evidence="5"/>
<evidence type="ECO:0000256" key="3">
    <source>
        <dbReference type="ARBA" id="ARBA00023152"/>
    </source>
</evidence>
<evidence type="ECO:0000256" key="2">
    <source>
        <dbReference type="ARBA" id="ARBA00022432"/>
    </source>
</evidence>
<feature type="binding site" evidence="5 7">
    <location>
        <begin position="114"/>
        <end position="115"/>
    </location>
    <ligand>
        <name>substrate</name>
    </ligand>
</feature>
<evidence type="ECO:0000256" key="4">
    <source>
        <dbReference type="ARBA" id="ARBA00023235"/>
    </source>
</evidence>
<dbReference type="Pfam" id="PF00300">
    <property type="entry name" value="His_Phos_1"/>
    <property type="match status" value="2"/>
</dbReference>
<dbReference type="InterPro" id="IPR013078">
    <property type="entry name" value="His_Pase_superF_clade-1"/>
</dbReference>
<comment type="subunit">
    <text evidence="5">Homodimer.</text>
</comment>
<feature type="active site" description="Tele-phosphohistidine intermediate" evidence="5 6">
    <location>
        <position position="9"/>
    </location>
</feature>
<dbReference type="CDD" id="cd07067">
    <property type="entry name" value="HP_PGM_like"/>
    <property type="match status" value="1"/>
</dbReference>
<name>A0A967KA88_9PROT</name>
<dbReference type="PANTHER" id="PTHR11931">
    <property type="entry name" value="PHOSPHOGLYCERATE MUTASE"/>
    <property type="match status" value="1"/>
</dbReference>
<dbReference type="HAMAP" id="MF_01039">
    <property type="entry name" value="PGAM_GpmA"/>
    <property type="match status" value="1"/>
</dbReference>
<feature type="active site" description="Proton donor/acceptor" evidence="5 6">
    <location>
        <position position="87"/>
    </location>
</feature>
<sequence length="252" mass="28172">MPTLVLVRHGKTEWSSQNRFAGWADAPLSMAGRREAQAAGRLVAAMGLRFDLCATSYLERASETLELVLQIINQPSISTVHTWRLNERHYGALQGENRAKMALRYGNQQVARWRRSFDAEPPPLGDNDPRLPCKDPLYAGIDSHLLPRSESLQQASARVAPWWHDTLAPRLSDGQNALVTAHTSSIRGLARQIEGLDDATAAAFRIATATPLVYRLDDSLKVLEKRELTAGWRGRLRQLLNRHKPGKGISWI</sequence>
<dbReference type="Proteomes" id="UP000761264">
    <property type="component" value="Unassembled WGS sequence"/>
</dbReference>
<accession>A0A967KA88</accession>
<evidence type="ECO:0000256" key="1">
    <source>
        <dbReference type="ARBA" id="ARBA00006717"/>
    </source>
</evidence>
<comment type="similarity">
    <text evidence="1 5">Belongs to the phosphoglycerate mutase family. BPG-dependent PGAM subfamily.</text>
</comment>
<dbReference type="EMBL" id="JAAQPH010000023">
    <property type="protein sequence ID" value="NIA71503.1"/>
    <property type="molecule type" value="Genomic_DNA"/>
</dbReference>
<dbReference type="GO" id="GO:0004619">
    <property type="term" value="F:phosphoglycerate mutase activity"/>
    <property type="evidence" value="ECO:0007669"/>
    <property type="project" value="UniProtKB-UniRule"/>
</dbReference>
<keyword evidence="3 5" id="KW-0324">Glycolysis</keyword>
<dbReference type="Gene3D" id="3.40.50.1240">
    <property type="entry name" value="Phosphoglycerate mutase-like"/>
    <property type="match status" value="1"/>
</dbReference>
<evidence type="ECO:0000256" key="6">
    <source>
        <dbReference type="PIRSR" id="PIRSR613078-1"/>
    </source>
</evidence>